<gene>
    <name evidence="1" type="ORF">SAMN02745131_00428</name>
</gene>
<reference evidence="1 2" key="1">
    <citation type="submission" date="2016-11" db="EMBL/GenBank/DDBJ databases">
        <authorList>
            <person name="Jaros S."/>
            <person name="Januszkiewicz K."/>
            <person name="Wedrychowicz H."/>
        </authorList>
    </citation>
    <scope>NUCLEOTIDE SEQUENCE [LARGE SCALE GENOMIC DNA]</scope>
    <source>
        <strain evidence="1 2">DSM 18119</strain>
    </source>
</reference>
<dbReference type="AlphaFoldDB" id="A0A1M4TED6"/>
<dbReference type="EMBL" id="FQUU01000001">
    <property type="protein sequence ID" value="SHE42758.1"/>
    <property type="molecule type" value="Genomic_DNA"/>
</dbReference>
<organism evidence="1 2">
    <name type="scientific">Flavisolibacter ginsengisoli DSM 18119</name>
    <dbReference type="NCBI Taxonomy" id="1121884"/>
    <lineage>
        <taxon>Bacteria</taxon>
        <taxon>Pseudomonadati</taxon>
        <taxon>Bacteroidota</taxon>
        <taxon>Chitinophagia</taxon>
        <taxon>Chitinophagales</taxon>
        <taxon>Chitinophagaceae</taxon>
        <taxon>Flavisolibacter</taxon>
    </lineage>
</organism>
<accession>A0A1M4TED6</accession>
<proteinExistence type="predicted"/>
<keyword evidence="2" id="KW-1185">Reference proteome</keyword>
<evidence type="ECO:0000313" key="1">
    <source>
        <dbReference type="EMBL" id="SHE42758.1"/>
    </source>
</evidence>
<dbReference type="RefSeq" id="WP_072833568.1">
    <property type="nucleotide sequence ID" value="NZ_FQUU01000001.1"/>
</dbReference>
<evidence type="ECO:0000313" key="2">
    <source>
        <dbReference type="Proteomes" id="UP000184048"/>
    </source>
</evidence>
<dbReference type="OrthoDB" id="1430560at2"/>
<dbReference type="Proteomes" id="UP000184048">
    <property type="component" value="Unassembled WGS sequence"/>
</dbReference>
<sequence length="180" mass="19487">MYQQPKERKSSLGAMKNKMFSFLILLCVLILISFIPRTNSLTETTVDAHQKMVPFKGTMFTSYVQSGELPYQTAHLTGSGVTTHLGRTTVVADVSIDFSVDPIMVQGEATYTAANGDTFTTTYTGSFVENPDGTITGDVDHVITGGTGRFEMISGTFSAKVVNDPATLTGRQTFDGQISY</sequence>
<protein>
    <submittedName>
        <fullName evidence="1">Uncharacterized protein</fullName>
    </submittedName>
</protein>
<name>A0A1M4TED6_9BACT</name>